<accession>A0A554S7P9</accession>
<evidence type="ECO:0000313" key="8">
    <source>
        <dbReference type="EMBL" id="TSD62378.1"/>
    </source>
</evidence>
<evidence type="ECO:0000256" key="5">
    <source>
        <dbReference type="ARBA" id="ARBA00022842"/>
    </source>
</evidence>
<dbReference type="Gene3D" id="3.90.79.10">
    <property type="entry name" value="Nucleoside Triphosphate Pyrophosphohydrolase"/>
    <property type="match status" value="1"/>
</dbReference>
<evidence type="ECO:0000256" key="6">
    <source>
        <dbReference type="ARBA" id="ARBA00023211"/>
    </source>
</evidence>
<dbReference type="EMBL" id="VLNT01000009">
    <property type="protein sequence ID" value="TSD62378.1"/>
    <property type="molecule type" value="Genomic_DNA"/>
</dbReference>
<dbReference type="PANTHER" id="PTHR12318:SF0">
    <property type="entry name" value="ACYL-COENZYME A DIPHOSPHATASE NUDT19"/>
    <property type="match status" value="1"/>
</dbReference>
<comment type="cofactor">
    <cofactor evidence="2">
        <name>Mg(2+)</name>
        <dbReference type="ChEBI" id="CHEBI:18420"/>
    </cofactor>
</comment>
<dbReference type="GO" id="GO:0016818">
    <property type="term" value="F:hydrolase activity, acting on acid anhydrides, in phosphorus-containing anhydrides"/>
    <property type="evidence" value="ECO:0007669"/>
    <property type="project" value="InterPro"/>
</dbReference>
<keyword evidence="5" id="KW-0460">Magnesium</keyword>
<evidence type="ECO:0000259" key="7">
    <source>
        <dbReference type="PROSITE" id="PS51462"/>
    </source>
</evidence>
<evidence type="ECO:0000256" key="1">
    <source>
        <dbReference type="ARBA" id="ARBA00001936"/>
    </source>
</evidence>
<evidence type="ECO:0000256" key="2">
    <source>
        <dbReference type="ARBA" id="ARBA00001946"/>
    </source>
</evidence>
<dbReference type="OrthoDB" id="7183442at2"/>
<dbReference type="Proteomes" id="UP000316988">
    <property type="component" value="Unassembled WGS sequence"/>
</dbReference>
<dbReference type="InterPro" id="IPR039121">
    <property type="entry name" value="NUDT19"/>
</dbReference>
<gene>
    <name evidence="8" type="ORF">FNM00_12155</name>
</gene>
<keyword evidence="3" id="KW-0479">Metal-binding</keyword>
<organism evidence="8 9">
    <name type="scientific">Aeromicrobium piscarium</name>
    <dbReference type="NCBI Taxonomy" id="2590901"/>
    <lineage>
        <taxon>Bacteria</taxon>
        <taxon>Bacillati</taxon>
        <taxon>Actinomycetota</taxon>
        <taxon>Actinomycetes</taxon>
        <taxon>Propionibacteriales</taxon>
        <taxon>Nocardioidaceae</taxon>
        <taxon>Aeromicrobium</taxon>
    </lineage>
</organism>
<keyword evidence="9" id="KW-1185">Reference proteome</keyword>
<dbReference type="InterPro" id="IPR000086">
    <property type="entry name" value="NUDIX_hydrolase_dom"/>
</dbReference>
<dbReference type="PANTHER" id="PTHR12318">
    <property type="entry name" value="TESTOSTERONE-REGULATED PROTEIN RP2"/>
    <property type="match status" value="1"/>
</dbReference>
<evidence type="ECO:0000313" key="9">
    <source>
        <dbReference type="Proteomes" id="UP000316988"/>
    </source>
</evidence>
<dbReference type="CDD" id="cd18870">
    <property type="entry name" value="NUDIX_AcylCoAdiphos_Nudt19"/>
    <property type="match status" value="1"/>
</dbReference>
<comment type="caution">
    <text evidence="8">The sequence shown here is derived from an EMBL/GenBank/DDBJ whole genome shotgun (WGS) entry which is preliminary data.</text>
</comment>
<dbReference type="RefSeq" id="WP_143913812.1">
    <property type="nucleotide sequence ID" value="NZ_VLNT01000009.1"/>
</dbReference>
<evidence type="ECO:0000256" key="3">
    <source>
        <dbReference type="ARBA" id="ARBA00022723"/>
    </source>
</evidence>
<feature type="domain" description="Nudix hydrolase" evidence="7">
    <location>
        <begin position="28"/>
        <end position="228"/>
    </location>
</feature>
<proteinExistence type="predicted"/>
<dbReference type="InterPro" id="IPR015797">
    <property type="entry name" value="NUDIX_hydrolase-like_dom_sf"/>
</dbReference>
<dbReference type="AlphaFoldDB" id="A0A554S7P9"/>
<reference evidence="8 9" key="1">
    <citation type="submission" date="2019-07" db="EMBL/GenBank/DDBJ databases">
        <authorList>
            <person name="Zhao L.H."/>
        </authorList>
    </citation>
    <scope>NUCLEOTIDE SEQUENCE [LARGE SCALE GENOMIC DNA]</scope>
    <source>
        <strain evidence="8 9">Co35</strain>
    </source>
</reference>
<protein>
    <submittedName>
        <fullName evidence="8">NUDIX hydrolase</fullName>
    </submittedName>
</protein>
<keyword evidence="6" id="KW-0464">Manganese</keyword>
<dbReference type="GO" id="GO:0046872">
    <property type="term" value="F:metal ion binding"/>
    <property type="evidence" value="ECO:0007669"/>
    <property type="project" value="UniProtKB-KW"/>
</dbReference>
<evidence type="ECO:0000256" key="4">
    <source>
        <dbReference type="ARBA" id="ARBA00022801"/>
    </source>
</evidence>
<comment type="cofactor">
    <cofactor evidence="1">
        <name>Mn(2+)</name>
        <dbReference type="ChEBI" id="CHEBI:29035"/>
    </cofactor>
</comment>
<name>A0A554S7P9_9ACTN</name>
<keyword evidence="4 8" id="KW-0378">Hydrolase</keyword>
<dbReference type="SUPFAM" id="SSF55811">
    <property type="entry name" value="Nudix"/>
    <property type="match status" value="1"/>
</dbReference>
<sequence length="272" mass="30304">MSRDQLFSPMPAQLIDHARTFDGNAVAPRDAATVALVRFDDRQIFTYLLQRVSTMTFASGFSVFPGGGVGDQDWDPDLPFAAGIDQIARAFGCDPHEARAVVAAAVRETFEETGVLLADPVDASSAMDETALELDRIRLIDGTSGLTDILERHGYAIQPGLLRPWGRWITPDFEPRRYDARFFVARVPHGQRVRHVSTEAETSAWVELEDAVMAAERGDIRLLPPTLTTCRELVERFRDGTLMAQVDRRVPVRTGRAVEIEGELFIEHLVRS</sequence>
<dbReference type="PROSITE" id="PS51462">
    <property type="entry name" value="NUDIX"/>
    <property type="match status" value="1"/>
</dbReference>